<dbReference type="InterPro" id="IPR004316">
    <property type="entry name" value="SWEET_rpt"/>
</dbReference>
<accession>A0AAD4XB28</accession>
<dbReference type="Pfam" id="PF03083">
    <property type="entry name" value="MtN3_slv"/>
    <property type="match status" value="1"/>
</dbReference>
<dbReference type="AlphaFoldDB" id="A0AAD4XB28"/>
<proteinExistence type="predicted"/>
<gene>
    <name evidence="2" type="ORF">MKW98_019456</name>
</gene>
<dbReference type="Proteomes" id="UP001202328">
    <property type="component" value="Unassembled WGS sequence"/>
</dbReference>
<dbReference type="GO" id="GO:0016020">
    <property type="term" value="C:membrane"/>
    <property type="evidence" value="ECO:0007669"/>
    <property type="project" value="InterPro"/>
</dbReference>
<evidence type="ECO:0000256" key="1">
    <source>
        <dbReference type="SAM" id="Phobius"/>
    </source>
</evidence>
<comment type="caution">
    <text evidence="2">The sequence shown here is derived from an EMBL/GenBank/DDBJ whole genome shotgun (WGS) entry which is preliminary data.</text>
</comment>
<keyword evidence="1" id="KW-0472">Membrane</keyword>
<keyword evidence="1" id="KW-0812">Transmembrane</keyword>
<dbReference type="EMBL" id="JAJJMB010012638">
    <property type="protein sequence ID" value="KAI3874883.1"/>
    <property type="molecule type" value="Genomic_DNA"/>
</dbReference>
<organism evidence="2 3">
    <name type="scientific">Papaver atlanticum</name>
    <dbReference type="NCBI Taxonomy" id="357466"/>
    <lineage>
        <taxon>Eukaryota</taxon>
        <taxon>Viridiplantae</taxon>
        <taxon>Streptophyta</taxon>
        <taxon>Embryophyta</taxon>
        <taxon>Tracheophyta</taxon>
        <taxon>Spermatophyta</taxon>
        <taxon>Magnoliopsida</taxon>
        <taxon>Ranunculales</taxon>
        <taxon>Papaveraceae</taxon>
        <taxon>Papaveroideae</taxon>
        <taxon>Papaver</taxon>
    </lineage>
</organism>
<sequence>MKTVLRIEVVHIAGVSDQLTSCSVGKQVPRAGNLGHITRIFTLKDDSSSSSSSLSIKQEQEEILCFIFGIFGNATALFLFLSPLVTFRRIIKTKPTQQSSGASLHHDLAQLPSLWMDM</sequence>
<name>A0AAD4XB28_9MAGN</name>
<protein>
    <submittedName>
        <fullName evidence="2">Uncharacterized protein</fullName>
    </submittedName>
</protein>
<evidence type="ECO:0000313" key="3">
    <source>
        <dbReference type="Proteomes" id="UP001202328"/>
    </source>
</evidence>
<keyword evidence="3" id="KW-1185">Reference proteome</keyword>
<feature type="transmembrane region" description="Helical" evidence="1">
    <location>
        <begin position="63"/>
        <end position="85"/>
    </location>
</feature>
<reference evidence="2" key="1">
    <citation type="submission" date="2022-04" db="EMBL/GenBank/DDBJ databases">
        <title>A functionally conserved STORR gene fusion in Papaver species that diverged 16.8 million years ago.</title>
        <authorList>
            <person name="Catania T."/>
        </authorList>
    </citation>
    <scope>NUCLEOTIDE SEQUENCE</scope>
    <source>
        <strain evidence="2">S-188037</strain>
    </source>
</reference>
<keyword evidence="1" id="KW-1133">Transmembrane helix</keyword>
<evidence type="ECO:0000313" key="2">
    <source>
        <dbReference type="EMBL" id="KAI3874883.1"/>
    </source>
</evidence>